<proteinExistence type="predicted"/>
<feature type="region of interest" description="Disordered" evidence="1">
    <location>
        <begin position="80"/>
        <end position="99"/>
    </location>
</feature>
<reference evidence="2 3" key="1">
    <citation type="submission" date="2016-03" db="EMBL/GenBank/DDBJ databases">
        <title>Niastella vici sp. nov., isolated from farmland soil.</title>
        <authorList>
            <person name="Chen L."/>
            <person name="Wang D."/>
            <person name="Yang S."/>
            <person name="Wang G."/>
        </authorList>
    </citation>
    <scope>NUCLEOTIDE SEQUENCE [LARGE SCALE GENOMIC DNA]</scope>
    <source>
        <strain evidence="2 3">DJ57</strain>
    </source>
</reference>
<name>A0A1V9G7R0_9BACT</name>
<dbReference type="AlphaFoldDB" id="A0A1V9G7R0"/>
<accession>A0A1V9G7R0</accession>
<keyword evidence="3" id="KW-1185">Reference proteome</keyword>
<evidence type="ECO:0000313" key="2">
    <source>
        <dbReference type="EMBL" id="OQP66584.1"/>
    </source>
</evidence>
<comment type="caution">
    <text evidence="2">The sequence shown here is derived from an EMBL/GenBank/DDBJ whole genome shotgun (WGS) entry which is preliminary data.</text>
</comment>
<feature type="compositionally biased region" description="Basic residues" evidence="1">
    <location>
        <begin position="88"/>
        <end position="99"/>
    </location>
</feature>
<organism evidence="2 3">
    <name type="scientific">Niastella vici</name>
    <dbReference type="NCBI Taxonomy" id="1703345"/>
    <lineage>
        <taxon>Bacteria</taxon>
        <taxon>Pseudomonadati</taxon>
        <taxon>Bacteroidota</taxon>
        <taxon>Chitinophagia</taxon>
        <taxon>Chitinophagales</taxon>
        <taxon>Chitinophagaceae</taxon>
        <taxon>Niastella</taxon>
    </lineage>
</organism>
<dbReference type="EMBL" id="LVYD01000002">
    <property type="protein sequence ID" value="OQP66584.1"/>
    <property type="molecule type" value="Genomic_DNA"/>
</dbReference>
<evidence type="ECO:0000313" key="3">
    <source>
        <dbReference type="Proteomes" id="UP000192796"/>
    </source>
</evidence>
<evidence type="ECO:0000256" key="1">
    <source>
        <dbReference type="SAM" id="MobiDB-lite"/>
    </source>
</evidence>
<sequence length="99" mass="11438">MFTDVGRYFEEIDYVINYAVYKYLRSSGWVFQRSSLGRLPKKYRNIGQGVFESGECLSKKQRASSGIPLSSDIYKLRLREEKEEQKSKSNKNKKAAAQG</sequence>
<dbReference type="Proteomes" id="UP000192796">
    <property type="component" value="Unassembled WGS sequence"/>
</dbReference>
<protein>
    <submittedName>
        <fullName evidence="2">Uncharacterized protein</fullName>
    </submittedName>
</protein>
<gene>
    <name evidence="2" type="ORF">A3860_13975</name>
</gene>